<accession>A0A9X4MZM6</accession>
<feature type="domain" description="Peptidase M14" evidence="2">
    <location>
        <begin position="8"/>
        <end position="267"/>
    </location>
</feature>
<evidence type="ECO:0000256" key="1">
    <source>
        <dbReference type="PROSITE-ProRule" id="PRU01379"/>
    </source>
</evidence>
<dbReference type="PROSITE" id="PS52035">
    <property type="entry name" value="PEPTIDASE_M14"/>
    <property type="match status" value="1"/>
</dbReference>
<dbReference type="EMBL" id="JANCMU010000002">
    <property type="protein sequence ID" value="MDG4945800.1"/>
    <property type="molecule type" value="Genomic_DNA"/>
</dbReference>
<dbReference type="SUPFAM" id="SSF53187">
    <property type="entry name" value="Zn-dependent exopeptidases"/>
    <property type="match status" value="1"/>
</dbReference>
<keyword evidence="4" id="KW-1185">Reference proteome</keyword>
<dbReference type="RefSeq" id="WP_304420361.1">
    <property type="nucleotide sequence ID" value="NZ_JANCMU010000002.1"/>
</dbReference>
<gene>
    <name evidence="3" type="ORF">NMK71_05190</name>
</gene>
<dbReference type="GO" id="GO:0004181">
    <property type="term" value="F:metallocarboxypeptidase activity"/>
    <property type="evidence" value="ECO:0007669"/>
    <property type="project" value="InterPro"/>
</dbReference>
<organism evidence="3 4">
    <name type="scientific">Profundicola chukchiensis</name>
    <dbReference type="NCBI Taxonomy" id="2961959"/>
    <lineage>
        <taxon>Bacteria</taxon>
        <taxon>Pseudomonadati</taxon>
        <taxon>Bacteroidota</taxon>
        <taxon>Flavobacteriia</taxon>
        <taxon>Flavobacteriales</taxon>
        <taxon>Weeksellaceae</taxon>
        <taxon>Profundicola</taxon>
    </lineage>
</organism>
<dbReference type="Proteomes" id="UP001152599">
    <property type="component" value="Unassembled WGS sequence"/>
</dbReference>
<dbReference type="Gene3D" id="3.40.630.10">
    <property type="entry name" value="Zn peptidases"/>
    <property type="match status" value="1"/>
</dbReference>
<name>A0A9X4MZM6_9FLAO</name>
<dbReference type="AlphaFoldDB" id="A0A9X4MZM6"/>
<comment type="caution">
    <text evidence="1">Lacks conserved residue(s) required for the propagation of feature annotation.</text>
</comment>
<dbReference type="Pfam" id="PF00246">
    <property type="entry name" value="Peptidase_M14"/>
    <property type="match status" value="1"/>
</dbReference>
<proteinExistence type="inferred from homology"/>
<comment type="caution">
    <text evidence="3">The sequence shown here is derived from an EMBL/GenBank/DDBJ whole genome shotgun (WGS) entry which is preliminary data.</text>
</comment>
<dbReference type="GO" id="GO:0006508">
    <property type="term" value="P:proteolysis"/>
    <property type="evidence" value="ECO:0007669"/>
    <property type="project" value="InterPro"/>
</dbReference>
<evidence type="ECO:0000259" key="2">
    <source>
        <dbReference type="PROSITE" id="PS52035"/>
    </source>
</evidence>
<dbReference type="GO" id="GO:0008270">
    <property type="term" value="F:zinc ion binding"/>
    <property type="evidence" value="ECO:0007669"/>
    <property type="project" value="InterPro"/>
</dbReference>
<dbReference type="InterPro" id="IPR000834">
    <property type="entry name" value="Peptidase_M14"/>
</dbReference>
<reference evidence="3" key="1">
    <citation type="submission" date="2022-07" db="EMBL/GenBank/DDBJ databases">
        <title>Description and genome-wide analysis of Profundicola chukchiensis gen. nov., sp. nov., marine bacteria isolated from bottom sediments of the Chukchi Sea.</title>
        <authorList>
            <person name="Romanenko L."/>
            <person name="Otstavnykh N."/>
            <person name="Kurilenko V."/>
            <person name="Eremeev V."/>
            <person name="Velansky P."/>
            <person name="Mikhailov V."/>
            <person name="Isaeva M."/>
        </authorList>
    </citation>
    <scope>NUCLEOTIDE SEQUENCE</scope>
    <source>
        <strain evidence="3">KMM 9713</strain>
    </source>
</reference>
<sequence length="384" mass="44724">MIDTVLTNYENWKEDLPNRYLPATRVEELIFKNSYSFEVIGSSFEDRPIYKLNIGKGKTKILLWSQMHGNESTATRAMFDIWKLLHEDETLYNIIEQQLEIHFIPQLNPDGAEKYTRRNAVNIDINRDFVEAQSPEMRTLKDLVRKWNYDFLFNLHDQRTIFHPKNSNHPASLSFLAPVTDSTGAISTSQRKAIQLISCIIEGLQDFLPHQMARFSDEFYPKATGDNFQKLGYPTILIECGHFPNDYKRNQTRRFTSYAILKAFEAIIKQQHLIDKSDYYYNTPMNSQKALDIIYRDIKIENAKHSSKVDIGILYREVLENEEEISFKAEIVEVGDLSDYFGHDEYHAENRVFKSESNIYPEIGNSANFQIGEWNVINGVKSTS</sequence>
<protein>
    <submittedName>
        <fullName evidence="3">DUF2817 domain-containing protein</fullName>
    </submittedName>
</protein>
<evidence type="ECO:0000313" key="4">
    <source>
        <dbReference type="Proteomes" id="UP001152599"/>
    </source>
</evidence>
<evidence type="ECO:0000313" key="3">
    <source>
        <dbReference type="EMBL" id="MDG4945800.1"/>
    </source>
</evidence>
<comment type="similarity">
    <text evidence="1">Belongs to the peptidase M14 family.</text>
</comment>